<protein>
    <submittedName>
        <fullName evidence="2">Cupin domain-containing protein</fullName>
    </submittedName>
</protein>
<gene>
    <name evidence="2" type="ORF">SAMN06296020_105130</name>
</gene>
<dbReference type="EMBL" id="FXUF01000005">
    <property type="protein sequence ID" value="SMP54549.1"/>
    <property type="molecule type" value="Genomic_DNA"/>
</dbReference>
<feature type="domain" description="Cupin type-2" evidence="1">
    <location>
        <begin position="42"/>
        <end position="110"/>
    </location>
</feature>
<dbReference type="InterPro" id="IPR011051">
    <property type="entry name" value="RmlC_Cupin_sf"/>
</dbReference>
<keyword evidence="3" id="KW-1185">Reference proteome</keyword>
<organism evidence="2 3">
    <name type="scientific">Anoxynatronum buryatiense</name>
    <dbReference type="NCBI Taxonomy" id="489973"/>
    <lineage>
        <taxon>Bacteria</taxon>
        <taxon>Bacillati</taxon>
        <taxon>Bacillota</taxon>
        <taxon>Clostridia</taxon>
        <taxon>Eubacteriales</taxon>
        <taxon>Clostridiaceae</taxon>
        <taxon>Anoxynatronum</taxon>
    </lineage>
</organism>
<proteinExistence type="predicted"/>
<dbReference type="Gene3D" id="2.60.120.10">
    <property type="entry name" value="Jelly Rolls"/>
    <property type="match status" value="1"/>
</dbReference>
<dbReference type="InterPro" id="IPR014710">
    <property type="entry name" value="RmlC-like_jellyroll"/>
</dbReference>
<dbReference type="Proteomes" id="UP001158066">
    <property type="component" value="Unassembled WGS sequence"/>
</dbReference>
<dbReference type="InterPro" id="IPR013096">
    <property type="entry name" value="Cupin_2"/>
</dbReference>
<evidence type="ECO:0000313" key="2">
    <source>
        <dbReference type="EMBL" id="SMP54549.1"/>
    </source>
</evidence>
<evidence type="ECO:0000259" key="1">
    <source>
        <dbReference type="Pfam" id="PF07883"/>
    </source>
</evidence>
<dbReference type="CDD" id="cd20299">
    <property type="entry name" value="cupin_YP766765-like"/>
    <property type="match status" value="1"/>
</dbReference>
<accession>A0AA46AIT9</accession>
<evidence type="ECO:0000313" key="3">
    <source>
        <dbReference type="Proteomes" id="UP001158066"/>
    </source>
</evidence>
<dbReference type="Pfam" id="PF07883">
    <property type="entry name" value="Cupin_2"/>
    <property type="match status" value="1"/>
</dbReference>
<comment type="caution">
    <text evidence="2">The sequence shown here is derived from an EMBL/GenBank/DDBJ whole genome shotgun (WGS) entry which is preliminary data.</text>
</comment>
<name>A0AA46AIT9_9CLOT</name>
<sequence length="114" mass="12627">MVIKRQISEVKPYNAPLHFDMKALKLHGLEESGATKFWMGMSHFLPGGGAEWAYEDSPTEKIYFVLEGEVVVTSKDGDILLQKGDSLFIGPNEGRSMLNRSNQVATVLVVISND</sequence>
<reference evidence="2" key="1">
    <citation type="submission" date="2017-05" db="EMBL/GenBank/DDBJ databases">
        <authorList>
            <person name="Varghese N."/>
            <person name="Submissions S."/>
        </authorList>
    </citation>
    <scope>NUCLEOTIDE SEQUENCE</scope>
    <source>
        <strain evidence="2">Su22</strain>
    </source>
</reference>
<dbReference type="SUPFAM" id="SSF51182">
    <property type="entry name" value="RmlC-like cupins"/>
    <property type="match status" value="1"/>
</dbReference>
<dbReference type="AlphaFoldDB" id="A0AA46AIT9"/>